<gene>
    <name evidence="1" type="ORF">BN14_10931</name>
</gene>
<sequence>MSNNMVYNPPPLPEYISRNHNLNVIVGVPKEEEVKAIHDAIRAVNIPALYDHKLSTQLAQYLFTVQMGGFE</sequence>
<comment type="caution">
    <text evidence="1">The sequence shown here is derived from an EMBL/GenBank/DDBJ whole genome shotgun (WGS) entry which is preliminary data.</text>
</comment>
<dbReference type="EMBL" id="CAOJ01016417">
    <property type="protein sequence ID" value="CCO36787.1"/>
    <property type="molecule type" value="Genomic_DNA"/>
</dbReference>
<organism evidence="1 2">
    <name type="scientific">Thanatephorus cucumeris (strain AG1-IB / isolate 7/3/14)</name>
    <name type="common">Lettuce bottom rot fungus</name>
    <name type="synonym">Rhizoctonia solani</name>
    <dbReference type="NCBI Taxonomy" id="1108050"/>
    <lineage>
        <taxon>Eukaryota</taxon>
        <taxon>Fungi</taxon>
        <taxon>Dikarya</taxon>
        <taxon>Basidiomycota</taxon>
        <taxon>Agaricomycotina</taxon>
        <taxon>Agaricomycetes</taxon>
        <taxon>Cantharellales</taxon>
        <taxon>Ceratobasidiaceae</taxon>
        <taxon>Rhizoctonia</taxon>
        <taxon>Rhizoctonia solani AG-1</taxon>
    </lineage>
</organism>
<accession>M5CGV7</accession>
<dbReference type="HOGENOM" id="CLU_2741806_0_0_1"/>
<reference evidence="1 2" key="1">
    <citation type="journal article" date="2013" name="J. Biotechnol.">
        <title>Establishment and interpretation of the genome sequence of the phytopathogenic fungus Rhizoctonia solani AG1-IB isolate 7/3/14.</title>
        <authorList>
            <person name="Wibberg D.W."/>
            <person name="Jelonek L.J."/>
            <person name="Rupp O.R."/>
            <person name="Hennig M.H."/>
            <person name="Eikmeyer F.E."/>
            <person name="Goesmann A.G."/>
            <person name="Hartmann A.H."/>
            <person name="Borriss R.B."/>
            <person name="Grosch R.G."/>
            <person name="Puehler A.P."/>
            <person name="Schlueter A.S."/>
        </authorList>
    </citation>
    <scope>NUCLEOTIDE SEQUENCE [LARGE SCALE GENOMIC DNA]</scope>
    <source>
        <strain evidence="2">AG1-IB / isolate 7/3/14</strain>
    </source>
</reference>
<evidence type="ECO:0000313" key="2">
    <source>
        <dbReference type="Proteomes" id="UP000012065"/>
    </source>
</evidence>
<name>M5CGV7_THACB</name>
<evidence type="ECO:0000313" key="1">
    <source>
        <dbReference type="EMBL" id="CCO36787.1"/>
    </source>
</evidence>
<dbReference type="AlphaFoldDB" id="M5CGV7"/>
<protein>
    <submittedName>
        <fullName evidence="1">Uncharacterized protein</fullName>
    </submittedName>
</protein>
<dbReference type="Proteomes" id="UP000012065">
    <property type="component" value="Unassembled WGS sequence"/>
</dbReference>
<proteinExistence type="predicted"/>